<keyword evidence="1" id="KW-0812">Transmembrane</keyword>
<dbReference type="RefSeq" id="WP_133122918.1">
    <property type="nucleotide sequence ID" value="NZ_PDVP01000012.1"/>
</dbReference>
<dbReference type="OrthoDB" id="7854925at2"/>
<feature type="transmembrane region" description="Helical" evidence="1">
    <location>
        <begin position="38"/>
        <end position="63"/>
    </location>
</feature>
<feature type="transmembrane region" description="Helical" evidence="1">
    <location>
        <begin position="98"/>
        <end position="116"/>
    </location>
</feature>
<evidence type="ECO:0000313" key="3">
    <source>
        <dbReference type="Proteomes" id="UP000221168"/>
    </source>
</evidence>
<reference evidence="2 3" key="1">
    <citation type="submission" date="2017-10" db="EMBL/GenBank/DDBJ databases">
        <title>Sedimentibacterium mangrovi gen. nov., sp. nov., a novel member of family Phyllobacteriacea isolated from mangrove sediment.</title>
        <authorList>
            <person name="Liao H."/>
            <person name="Tian Y."/>
        </authorList>
    </citation>
    <scope>NUCLEOTIDE SEQUENCE [LARGE SCALE GENOMIC DNA]</scope>
    <source>
        <strain evidence="2 3">X9-2-2</strain>
    </source>
</reference>
<accession>A0A2G1QK14</accession>
<dbReference type="Proteomes" id="UP000221168">
    <property type="component" value="Unassembled WGS sequence"/>
</dbReference>
<comment type="caution">
    <text evidence="2">The sequence shown here is derived from an EMBL/GenBank/DDBJ whole genome shotgun (WGS) entry which is preliminary data.</text>
</comment>
<protein>
    <submittedName>
        <fullName evidence="2">Uncharacterized protein</fullName>
    </submittedName>
</protein>
<keyword evidence="3" id="KW-1185">Reference proteome</keyword>
<name>A0A2G1QK14_9HYPH</name>
<organism evidence="2 3">
    <name type="scientific">Zhengella mangrovi</name>
    <dbReference type="NCBI Taxonomy" id="1982044"/>
    <lineage>
        <taxon>Bacteria</taxon>
        <taxon>Pseudomonadati</taxon>
        <taxon>Pseudomonadota</taxon>
        <taxon>Alphaproteobacteria</taxon>
        <taxon>Hyphomicrobiales</taxon>
        <taxon>Notoacmeibacteraceae</taxon>
        <taxon>Zhengella</taxon>
    </lineage>
</organism>
<sequence length="141" mass="15032">MSKPARVERDLLVFSIWAVLGSGGLCFLLEGFSRDSYLLSLIGIAAIVASFVAHFIVNGIFGVGFGPGEAALGIGVFGVILMVFIGGWAIGALSESDYWSGLTLFAVLALGLPVYLSTRYGLRGAFSHFHVRHADFEDSDQ</sequence>
<feature type="transmembrane region" description="Helical" evidence="1">
    <location>
        <begin position="12"/>
        <end position="32"/>
    </location>
</feature>
<evidence type="ECO:0000313" key="2">
    <source>
        <dbReference type="EMBL" id="PHP65801.1"/>
    </source>
</evidence>
<proteinExistence type="predicted"/>
<gene>
    <name evidence="2" type="ORF">CSC94_17085</name>
</gene>
<evidence type="ECO:0000256" key="1">
    <source>
        <dbReference type="SAM" id="Phobius"/>
    </source>
</evidence>
<keyword evidence="1" id="KW-0472">Membrane</keyword>
<feature type="transmembrane region" description="Helical" evidence="1">
    <location>
        <begin position="70"/>
        <end position="92"/>
    </location>
</feature>
<keyword evidence="1" id="KW-1133">Transmembrane helix</keyword>
<dbReference type="AlphaFoldDB" id="A0A2G1QK14"/>
<dbReference type="EMBL" id="PDVP01000012">
    <property type="protein sequence ID" value="PHP65801.1"/>
    <property type="molecule type" value="Genomic_DNA"/>
</dbReference>